<protein>
    <submittedName>
        <fullName evidence="1">Uncharacterized protein</fullName>
    </submittedName>
</protein>
<reference evidence="2" key="2">
    <citation type="journal article" date="2019" name="Mol. Plant Microbe Interact.">
        <title>Genome sequence resources for four phytopathogenic fungi from the Colletotrichum orbiculare species complex.</title>
        <authorList>
            <person name="Gan P."/>
            <person name="Tsushima A."/>
            <person name="Narusaka M."/>
            <person name="Narusaka Y."/>
            <person name="Takano Y."/>
            <person name="Kubo Y."/>
            <person name="Shirasu K."/>
        </authorList>
    </citation>
    <scope>GENOME REANNOTATION</scope>
    <source>
        <strain evidence="2">104-T / ATCC 96160 / CBS 514.97 / LARS 414 / MAFF 240422</strain>
    </source>
</reference>
<organism evidence="1 2">
    <name type="scientific">Colletotrichum orbiculare (strain 104-T / ATCC 96160 / CBS 514.97 / LARS 414 / MAFF 240422)</name>
    <name type="common">Cucumber anthracnose fungus</name>
    <name type="synonym">Colletotrichum lagenarium</name>
    <dbReference type="NCBI Taxonomy" id="1213857"/>
    <lineage>
        <taxon>Eukaryota</taxon>
        <taxon>Fungi</taxon>
        <taxon>Dikarya</taxon>
        <taxon>Ascomycota</taxon>
        <taxon>Pezizomycotina</taxon>
        <taxon>Sordariomycetes</taxon>
        <taxon>Hypocreomycetidae</taxon>
        <taxon>Glomerellales</taxon>
        <taxon>Glomerellaceae</taxon>
        <taxon>Colletotrichum</taxon>
        <taxon>Colletotrichum orbiculare species complex</taxon>
    </lineage>
</organism>
<reference evidence="2" key="1">
    <citation type="journal article" date="2013" name="New Phytol.">
        <title>Comparative genomic and transcriptomic analyses reveal the hemibiotrophic stage shift of Colletotrichum fungi.</title>
        <authorList>
            <person name="Gan P."/>
            <person name="Ikeda K."/>
            <person name="Irieda H."/>
            <person name="Narusaka M."/>
            <person name="O'Connell R.J."/>
            <person name="Narusaka Y."/>
            <person name="Takano Y."/>
            <person name="Kubo Y."/>
            <person name="Shirasu K."/>
        </authorList>
    </citation>
    <scope>NUCLEOTIDE SEQUENCE [LARGE SCALE GENOMIC DNA]</scope>
    <source>
        <strain evidence="2">104-T / ATCC 96160 / CBS 514.97 / LARS 414 / MAFF 240422</strain>
    </source>
</reference>
<name>A0A484G1E7_COLOR</name>
<gene>
    <name evidence="1" type="ORF">Cob_v002840</name>
</gene>
<dbReference type="EMBL" id="AMCV02000005">
    <property type="protein sequence ID" value="TDZ23981.1"/>
    <property type="molecule type" value="Genomic_DNA"/>
</dbReference>
<evidence type="ECO:0000313" key="2">
    <source>
        <dbReference type="Proteomes" id="UP000014480"/>
    </source>
</evidence>
<keyword evidence="2" id="KW-1185">Reference proteome</keyword>
<evidence type="ECO:0000313" key="1">
    <source>
        <dbReference type="EMBL" id="TDZ23981.1"/>
    </source>
</evidence>
<dbReference type="Proteomes" id="UP000014480">
    <property type="component" value="Unassembled WGS sequence"/>
</dbReference>
<proteinExistence type="predicted"/>
<accession>A0A484G1E7</accession>
<dbReference type="AlphaFoldDB" id="A0A484G1E7"/>
<sequence length="88" mass="9771">MEATADDFLKVTHIVIDDTHMRQHVWQKEQPDGDRPTDNCSACFRFASIFYSFTGISLSSLESLARSPPLTLLSSEAAAVDFVHGQVL</sequence>
<comment type="caution">
    <text evidence="1">The sequence shown here is derived from an EMBL/GenBank/DDBJ whole genome shotgun (WGS) entry which is preliminary data.</text>
</comment>